<dbReference type="GeneTree" id="ENSGT00390000000920"/>
<evidence type="ECO:0000256" key="3">
    <source>
        <dbReference type="ARBA" id="ARBA00007323"/>
    </source>
</evidence>
<name>A0A2K6Q940_RHIRO</name>
<comment type="subcellular location">
    <subcellularLocation>
        <location evidence="1">Cytoplasm</location>
    </subcellularLocation>
    <subcellularLocation>
        <location evidence="2">Nucleus</location>
        <location evidence="2">Nucleolus</location>
    </subcellularLocation>
</comment>
<dbReference type="GO" id="GO:0042802">
    <property type="term" value="F:identical protein binding"/>
    <property type="evidence" value="ECO:0007669"/>
    <property type="project" value="UniProtKB-ARBA"/>
</dbReference>
<dbReference type="Proteomes" id="UP000233200">
    <property type="component" value="Unplaced"/>
</dbReference>
<evidence type="ECO:0000256" key="12">
    <source>
        <dbReference type="SAM" id="MobiDB-lite"/>
    </source>
</evidence>
<dbReference type="PANTHER" id="PTHR11639:SF76">
    <property type="entry name" value="PROTEIN S100-A16"/>
    <property type="match status" value="1"/>
</dbReference>
<dbReference type="GO" id="GO:0048471">
    <property type="term" value="C:perinuclear region of cytoplasm"/>
    <property type="evidence" value="ECO:0007669"/>
    <property type="project" value="TreeGrafter"/>
</dbReference>
<dbReference type="InterPro" id="IPR018247">
    <property type="entry name" value="EF_Hand_1_Ca_BS"/>
</dbReference>
<dbReference type="InterPro" id="IPR002048">
    <property type="entry name" value="EF_hand_dom"/>
</dbReference>
<evidence type="ECO:0000256" key="10">
    <source>
        <dbReference type="ARBA" id="ARBA00064870"/>
    </source>
</evidence>
<dbReference type="InterPro" id="IPR013787">
    <property type="entry name" value="S100_Ca-bd_sub"/>
</dbReference>
<evidence type="ECO:0000256" key="7">
    <source>
        <dbReference type="ARBA" id="ARBA00022833"/>
    </source>
</evidence>
<keyword evidence="8" id="KW-0106">Calcium</keyword>
<organism evidence="14 15">
    <name type="scientific">Rhinopithecus roxellana</name>
    <name type="common">Golden snub-nosed monkey</name>
    <name type="synonym">Pygathrix roxellana</name>
    <dbReference type="NCBI Taxonomy" id="61622"/>
    <lineage>
        <taxon>Eukaryota</taxon>
        <taxon>Metazoa</taxon>
        <taxon>Chordata</taxon>
        <taxon>Craniata</taxon>
        <taxon>Vertebrata</taxon>
        <taxon>Euteleostomi</taxon>
        <taxon>Mammalia</taxon>
        <taxon>Eutheria</taxon>
        <taxon>Euarchontoglires</taxon>
        <taxon>Primates</taxon>
        <taxon>Haplorrhini</taxon>
        <taxon>Catarrhini</taxon>
        <taxon>Cercopithecidae</taxon>
        <taxon>Colobinae</taxon>
        <taxon>Rhinopithecus</taxon>
    </lineage>
</organism>
<evidence type="ECO:0000256" key="8">
    <source>
        <dbReference type="ARBA" id="ARBA00022837"/>
    </source>
</evidence>
<dbReference type="InterPro" id="IPR011992">
    <property type="entry name" value="EF-hand-dom_pair"/>
</dbReference>
<evidence type="ECO:0000256" key="11">
    <source>
        <dbReference type="ARBA" id="ARBA00069257"/>
    </source>
</evidence>
<dbReference type="CDD" id="cd05022">
    <property type="entry name" value="S-100A13"/>
    <property type="match status" value="1"/>
</dbReference>
<dbReference type="FunFam" id="1.10.238.10:FF:000192">
    <property type="entry name" value="Protein S100"/>
    <property type="match status" value="1"/>
</dbReference>
<dbReference type="Pfam" id="PF01023">
    <property type="entry name" value="S_100"/>
    <property type="match status" value="1"/>
</dbReference>
<comment type="subunit">
    <text evidence="10">Homodimer. Interacts with TP53.</text>
</comment>
<dbReference type="GO" id="GO:0048306">
    <property type="term" value="F:calcium-dependent protein binding"/>
    <property type="evidence" value="ECO:0007669"/>
    <property type="project" value="TreeGrafter"/>
</dbReference>
<keyword evidence="5" id="KW-0479">Metal-binding</keyword>
<evidence type="ECO:0000256" key="4">
    <source>
        <dbReference type="ARBA" id="ARBA00022490"/>
    </source>
</evidence>
<evidence type="ECO:0000256" key="9">
    <source>
        <dbReference type="ARBA" id="ARBA00023242"/>
    </source>
</evidence>
<keyword evidence="4" id="KW-0963">Cytoplasm</keyword>
<dbReference type="PROSITE" id="PS00018">
    <property type="entry name" value="EF_HAND_1"/>
    <property type="match status" value="1"/>
</dbReference>
<dbReference type="InterPro" id="IPR001751">
    <property type="entry name" value="S100/CaBP7/8-like_CS"/>
</dbReference>
<dbReference type="Gene3D" id="1.10.238.10">
    <property type="entry name" value="EF-hand"/>
    <property type="match status" value="1"/>
</dbReference>
<evidence type="ECO:0000256" key="2">
    <source>
        <dbReference type="ARBA" id="ARBA00004604"/>
    </source>
</evidence>
<sequence length="215" mass="24038">MTDTSVGVRKDGTQGRGQGGLTLEAWFGQGPSDWQASAGWRGQGSRHGSRNGHEGPTESRWQDRRLWWGLTEQPFLPNLTVACSGPYGGCVPVLSISFHQDLPGPTSRRSREMSDCYTELEKAVIVLVENFYKYVSKYSLVKNKISKSSFREMLQKELNHMLSDTGNRKAADKLIQNLDANHDGRISFDEYWTLIGGITGPIAKLIREQEQQSSS</sequence>
<keyword evidence="7" id="KW-0862">Zinc</keyword>
<feature type="domain" description="EF-hand" evidence="13">
    <location>
        <begin position="166"/>
        <end position="201"/>
    </location>
</feature>
<evidence type="ECO:0000256" key="6">
    <source>
        <dbReference type="ARBA" id="ARBA00022737"/>
    </source>
</evidence>
<dbReference type="PANTHER" id="PTHR11639">
    <property type="entry name" value="S100 CALCIUM-BINDING PROTEIN"/>
    <property type="match status" value="1"/>
</dbReference>
<dbReference type="AlphaFoldDB" id="A0A2K6Q940"/>
<reference evidence="14" key="2">
    <citation type="submission" date="2025-09" db="UniProtKB">
        <authorList>
            <consortium name="Ensembl"/>
        </authorList>
    </citation>
    <scope>IDENTIFICATION</scope>
</reference>
<feature type="region of interest" description="Disordered" evidence="12">
    <location>
        <begin position="1"/>
        <end position="58"/>
    </location>
</feature>
<proteinExistence type="inferred from homology"/>
<evidence type="ECO:0000313" key="14">
    <source>
        <dbReference type="Ensembl" id="ENSRROP00000025302.1"/>
    </source>
</evidence>
<comment type="similarity">
    <text evidence="3">Belongs to the S-100 family.</text>
</comment>
<accession>A0A2K6Q940</accession>
<dbReference type="PROSITE" id="PS50222">
    <property type="entry name" value="EF_HAND_2"/>
    <property type="match status" value="1"/>
</dbReference>
<keyword evidence="9" id="KW-0539">Nucleus</keyword>
<dbReference type="SUPFAM" id="SSF47473">
    <property type="entry name" value="EF-hand"/>
    <property type="match status" value="1"/>
</dbReference>
<evidence type="ECO:0000256" key="1">
    <source>
        <dbReference type="ARBA" id="ARBA00004496"/>
    </source>
</evidence>
<dbReference type="GO" id="GO:0005615">
    <property type="term" value="C:extracellular space"/>
    <property type="evidence" value="ECO:0007669"/>
    <property type="project" value="TreeGrafter"/>
</dbReference>
<dbReference type="SMART" id="SM01394">
    <property type="entry name" value="S_100"/>
    <property type="match status" value="1"/>
</dbReference>
<evidence type="ECO:0000313" key="15">
    <source>
        <dbReference type="Proteomes" id="UP000233200"/>
    </source>
</evidence>
<evidence type="ECO:0000256" key="5">
    <source>
        <dbReference type="ARBA" id="ARBA00022723"/>
    </source>
</evidence>
<dbReference type="PROSITE" id="PS00303">
    <property type="entry name" value="S100_CABP"/>
    <property type="match status" value="1"/>
</dbReference>
<protein>
    <recommendedName>
        <fullName evidence="11">Protein S100-A16</fullName>
    </recommendedName>
</protein>
<keyword evidence="15" id="KW-1185">Reference proteome</keyword>
<dbReference type="STRING" id="61622.ENSRROP00000025302"/>
<dbReference type="GO" id="GO:0005730">
    <property type="term" value="C:nucleolus"/>
    <property type="evidence" value="ECO:0007669"/>
    <property type="project" value="UniProtKB-SubCell"/>
</dbReference>
<keyword evidence="6" id="KW-0677">Repeat</keyword>
<dbReference type="Ensembl" id="ENSRROT00000049518.1">
    <property type="protein sequence ID" value="ENSRROP00000025302.1"/>
    <property type="gene ID" value="ENSRROG00000036398.1"/>
</dbReference>
<reference evidence="14" key="1">
    <citation type="submission" date="2025-08" db="UniProtKB">
        <authorList>
            <consortium name="Ensembl"/>
        </authorList>
    </citation>
    <scope>IDENTIFICATION</scope>
</reference>
<dbReference type="GO" id="GO:0005509">
    <property type="term" value="F:calcium ion binding"/>
    <property type="evidence" value="ECO:0007669"/>
    <property type="project" value="InterPro"/>
</dbReference>
<evidence type="ECO:0000259" key="13">
    <source>
        <dbReference type="PROSITE" id="PS50222"/>
    </source>
</evidence>